<gene>
    <name evidence="2" type="ORF">I602_926</name>
    <name evidence="3" type="ORF">SAMN05444353_0850</name>
</gene>
<dbReference type="GO" id="GO:0016787">
    <property type="term" value="F:hydrolase activity"/>
    <property type="evidence" value="ECO:0007669"/>
    <property type="project" value="InterPro"/>
</dbReference>
<reference evidence="2 4" key="1">
    <citation type="submission" date="2015-07" db="EMBL/GenBank/DDBJ databases">
        <title>Genome of Polaribacter dokdonenesis DSW-5, isolated from seawater off Dokdo in Korea.</title>
        <authorList>
            <person name="Yoon K."/>
            <person name="Song J.Y."/>
            <person name="Kim J.F."/>
        </authorList>
    </citation>
    <scope>NUCLEOTIDE SEQUENCE [LARGE SCALE GENOMIC DNA]</scope>
    <source>
        <strain evidence="2 4">DSW-5</strain>
    </source>
</reference>
<dbReference type="Proteomes" id="UP000183071">
    <property type="component" value="Unassembled WGS sequence"/>
</dbReference>
<dbReference type="InterPro" id="IPR026336">
    <property type="entry name" value="PdeM-like"/>
</dbReference>
<dbReference type="Gene3D" id="3.60.21.10">
    <property type="match status" value="1"/>
</dbReference>
<dbReference type="PATRIC" id="fig|1300348.6.peg.926"/>
<dbReference type="PIRSF" id="PIRSF000887">
    <property type="entry name" value="Pesterase_MJ0037"/>
    <property type="match status" value="1"/>
</dbReference>
<proteinExistence type="predicted"/>
<evidence type="ECO:0000313" key="4">
    <source>
        <dbReference type="Proteomes" id="UP000037716"/>
    </source>
</evidence>
<dbReference type="InterPro" id="IPR029052">
    <property type="entry name" value="Metallo-depent_PP-like"/>
</dbReference>
<protein>
    <submittedName>
        <fullName evidence="2 3">Phosphoesterase</fullName>
    </submittedName>
</protein>
<dbReference type="InterPro" id="IPR024173">
    <property type="entry name" value="Pesterase_MJ0037-like"/>
</dbReference>
<dbReference type="STRING" id="1300348.I602_926"/>
<dbReference type="OrthoDB" id="9795838at2"/>
<dbReference type="Pfam" id="PF00149">
    <property type="entry name" value="Metallophos"/>
    <property type="match status" value="1"/>
</dbReference>
<organism evidence="2 4">
    <name type="scientific">Polaribacter dokdonensis DSW-5</name>
    <dbReference type="NCBI Taxonomy" id="1300348"/>
    <lineage>
        <taxon>Bacteria</taxon>
        <taxon>Pseudomonadati</taxon>
        <taxon>Bacteroidota</taxon>
        <taxon>Flavobacteriia</taxon>
        <taxon>Flavobacteriales</taxon>
        <taxon>Flavobacteriaceae</taxon>
    </lineage>
</organism>
<dbReference type="AlphaFoldDB" id="A0A0M9CFJ1"/>
<dbReference type="EMBL" id="LGBR01000001">
    <property type="protein sequence ID" value="KOY51366.1"/>
    <property type="molecule type" value="Genomic_DNA"/>
</dbReference>
<dbReference type="NCBIfam" id="TIGR04123">
    <property type="entry name" value="P_estr_lig_assc"/>
    <property type="match status" value="1"/>
</dbReference>
<dbReference type="PANTHER" id="PTHR39323">
    <property type="entry name" value="BLR1149 PROTEIN"/>
    <property type="match status" value="1"/>
</dbReference>
<accession>A0A0M9CFJ1</accession>
<name>A0A0M9CFJ1_9FLAO</name>
<reference evidence="3 5" key="2">
    <citation type="submission" date="2016-10" db="EMBL/GenBank/DDBJ databases">
        <authorList>
            <person name="Varghese N."/>
            <person name="Submissions S."/>
        </authorList>
    </citation>
    <scope>NUCLEOTIDE SEQUENCE [LARGE SCALE GENOMIC DNA]</scope>
    <source>
        <strain evidence="3 5">DSW-5</strain>
    </source>
</reference>
<keyword evidence="5" id="KW-1185">Reference proteome</keyword>
<evidence type="ECO:0000313" key="5">
    <source>
        <dbReference type="Proteomes" id="UP000183071"/>
    </source>
</evidence>
<evidence type="ECO:0000313" key="3">
    <source>
        <dbReference type="EMBL" id="SEE12891.1"/>
    </source>
</evidence>
<feature type="domain" description="Calcineurin-like phosphoesterase" evidence="1">
    <location>
        <begin position="35"/>
        <end position="162"/>
    </location>
</feature>
<sequence>MIQNISIISKTIPCNDEVLELTNQRVIYWKTQKSLILSDLHIGKSAHFQKSGIPIPKNVLTTDLERLKQLIEHFNAENLIIVGDLFHAGYNSDLDEFKNWLVQFSNLKIQLIKGNHDRFSNAIYDQFQIEVFKKDLFLNCLKFVHDFEEPSNDFFTISGHTHPGVFIKGKGRQRIKLPCFQVTNNQLILPAFSLFTGLNTRSAPKNCKNYCFTDDGIFEL</sequence>
<dbReference type="Proteomes" id="UP000037716">
    <property type="component" value="Unassembled WGS sequence"/>
</dbReference>
<dbReference type="InterPro" id="IPR004843">
    <property type="entry name" value="Calcineurin-like_PHP"/>
</dbReference>
<dbReference type="SUPFAM" id="SSF56300">
    <property type="entry name" value="Metallo-dependent phosphatases"/>
    <property type="match status" value="1"/>
</dbReference>
<comment type="caution">
    <text evidence="2">The sequence shown here is derived from an EMBL/GenBank/DDBJ whole genome shotgun (WGS) entry which is preliminary data.</text>
</comment>
<evidence type="ECO:0000313" key="2">
    <source>
        <dbReference type="EMBL" id="KOY51366.1"/>
    </source>
</evidence>
<dbReference type="RefSeq" id="WP_053973556.1">
    <property type="nucleotide sequence ID" value="NZ_FNUE01000001.1"/>
</dbReference>
<evidence type="ECO:0000259" key="1">
    <source>
        <dbReference type="Pfam" id="PF00149"/>
    </source>
</evidence>
<dbReference type="EMBL" id="FNUE01000001">
    <property type="protein sequence ID" value="SEE12891.1"/>
    <property type="molecule type" value="Genomic_DNA"/>
</dbReference>
<dbReference type="PANTHER" id="PTHR39323:SF1">
    <property type="entry name" value="BLR1149 PROTEIN"/>
    <property type="match status" value="1"/>
</dbReference>